<evidence type="ECO:0000256" key="2">
    <source>
        <dbReference type="ARBA" id="ARBA00006370"/>
    </source>
</evidence>
<name>A0AAV7MML3_PLEWA</name>
<accession>A0AAV7MML3</accession>
<feature type="chain" id="PRO_5043406505" description="NPC intracellular cholesterol transporter 2" evidence="8">
    <location>
        <begin position="20"/>
        <end position="149"/>
    </location>
</feature>
<keyword evidence="4" id="KW-0964">Secreted</keyword>
<dbReference type="InterPro" id="IPR039670">
    <property type="entry name" value="NPC2-like"/>
</dbReference>
<dbReference type="Pfam" id="PF02221">
    <property type="entry name" value="E1_DerP2_DerF2"/>
    <property type="match status" value="1"/>
</dbReference>
<dbReference type="Gene3D" id="2.60.40.770">
    <property type="match status" value="1"/>
</dbReference>
<comment type="subcellular location">
    <subcellularLocation>
        <location evidence="1">Secreted</location>
    </subcellularLocation>
</comment>
<evidence type="ECO:0000256" key="8">
    <source>
        <dbReference type="SAM" id="SignalP"/>
    </source>
</evidence>
<sequence>MSVLGVSLCFLALWSLSLAEPLKFYDCGSPDGKIAVVDVSPCPTQPCPLKKGETYKINITFSSAVDTQNTTAVVHGILAGVHIPFPIPEADGCKSGISCPVAHGKSYNYLTSMPIKSMYPSVTLVVQWELRDDNNKDIFCWQIPVAITN</sequence>
<evidence type="ECO:0000256" key="6">
    <source>
        <dbReference type="ARBA" id="ARBA00023157"/>
    </source>
</evidence>
<dbReference type="GO" id="GO:0015485">
    <property type="term" value="F:cholesterol binding"/>
    <property type="evidence" value="ECO:0007669"/>
    <property type="project" value="TreeGrafter"/>
</dbReference>
<feature type="signal peptide" evidence="8">
    <location>
        <begin position="1"/>
        <end position="19"/>
    </location>
</feature>
<evidence type="ECO:0000313" key="10">
    <source>
        <dbReference type="EMBL" id="KAJ1104602.1"/>
    </source>
</evidence>
<dbReference type="PANTHER" id="PTHR11306">
    <property type="entry name" value="NIEMANN PICK TYPE C2 PROTEIN NPC2-RELATED"/>
    <property type="match status" value="1"/>
</dbReference>
<reference evidence="10" key="1">
    <citation type="journal article" date="2022" name="bioRxiv">
        <title>Sequencing and chromosome-scale assembly of the giantPleurodeles waltlgenome.</title>
        <authorList>
            <person name="Brown T."/>
            <person name="Elewa A."/>
            <person name="Iarovenko S."/>
            <person name="Subramanian E."/>
            <person name="Araus A.J."/>
            <person name="Petzold A."/>
            <person name="Susuki M."/>
            <person name="Suzuki K.-i.T."/>
            <person name="Hayashi T."/>
            <person name="Toyoda A."/>
            <person name="Oliveira C."/>
            <person name="Osipova E."/>
            <person name="Leigh N.D."/>
            <person name="Simon A."/>
            <person name="Yun M.H."/>
        </authorList>
    </citation>
    <scope>NUCLEOTIDE SEQUENCE</scope>
    <source>
        <strain evidence="10">20211129_DDA</strain>
        <tissue evidence="10">Liver</tissue>
    </source>
</reference>
<evidence type="ECO:0000256" key="3">
    <source>
        <dbReference type="ARBA" id="ARBA00021477"/>
    </source>
</evidence>
<dbReference type="EMBL" id="JANPWB010000013">
    <property type="protein sequence ID" value="KAJ1104602.1"/>
    <property type="molecule type" value="Genomic_DNA"/>
</dbReference>
<dbReference type="InterPro" id="IPR033916">
    <property type="entry name" value="ML_Npc2-like"/>
</dbReference>
<dbReference type="InterPro" id="IPR003172">
    <property type="entry name" value="ML_dom"/>
</dbReference>
<evidence type="ECO:0000256" key="1">
    <source>
        <dbReference type="ARBA" id="ARBA00004613"/>
    </source>
</evidence>
<dbReference type="InterPro" id="IPR014756">
    <property type="entry name" value="Ig_E-set"/>
</dbReference>
<protein>
    <recommendedName>
        <fullName evidence="3">NPC intracellular cholesterol transporter 2</fullName>
    </recommendedName>
    <alternativeName>
        <fullName evidence="7">Epididymal secretory protein E1</fullName>
    </alternativeName>
</protein>
<evidence type="ECO:0000256" key="5">
    <source>
        <dbReference type="ARBA" id="ARBA00022729"/>
    </source>
</evidence>
<evidence type="ECO:0000259" key="9">
    <source>
        <dbReference type="SMART" id="SM00737"/>
    </source>
</evidence>
<evidence type="ECO:0000256" key="4">
    <source>
        <dbReference type="ARBA" id="ARBA00022525"/>
    </source>
</evidence>
<keyword evidence="11" id="KW-1185">Reference proteome</keyword>
<dbReference type="GO" id="GO:0005576">
    <property type="term" value="C:extracellular region"/>
    <property type="evidence" value="ECO:0007669"/>
    <property type="project" value="UniProtKB-SubCell"/>
</dbReference>
<dbReference type="FunFam" id="2.60.40.770:FF:000001">
    <property type="entry name" value="NPC intracellular cholesterol transporter 2"/>
    <property type="match status" value="1"/>
</dbReference>
<proteinExistence type="inferred from homology"/>
<comment type="similarity">
    <text evidence="2">Belongs to the NPC2 family.</text>
</comment>
<gene>
    <name evidence="10" type="ORF">NDU88_002012</name>
</gene>
<organism evidence="10 11">
    <name type="scientific">Pleurodeles waltl</name>
    <name type="common">Iberian ribbed newt</name>
    <dbReference type="NCBI Taxonomy" id="8319"/>
    <lineage>
        <taxon>Eukaryota</taxon>
        <taxon>Metazoa</taxon>
        <taxon>Chordata</taxon>
        <taxon>Craniata</taxon>
        <taxon>Vertebrata</taxon>
        <taxon>Euteleostomi</taxon>
        <taxon>Amphibia</taxon>
        <taxon>Batrachia</taxon>
        <taxon>Caudata</taxon>
        <taxon>Salamandroidea</taxon>
        <taxon>Salamandridae</taxon>
        <taxon>Pleurodelinae</taxon>
        <taxon>Pleurodeles</taxon>
    </lineage>
</organism>
<dbReference type="PANTHER" id="PTHR11306:SF68">
    <property type="entry name" value="NPC INTRACELLULAR CHOLESTEROL TRANSPORTER 2"/>
    <property type="match status" value="1"/>
</dbReference>
<evidence type="ECO:0000256" key="7">
    <source>
        <dbReference type="ARBA" id="ARBA00032516"/>
    </source>
</evidence>
<dbReference type="Proteomes" id="UP001066276">
    <property type="component" value="Chromosome 9"/>
</dbReference>
<dbReference type="GO" id="GO:0033344">
    <property type="term" value="P:cholesterol efflux"/>
    <property type="evidence" value="ECO:0007669"/>
    <property type="project" value="TreeGrafter"/>
</dbReference>
<dbReference type="SMART" id="SM00737">
    <property type="entry name" value="ML"/>
    <property type="match status" value="1"/>
</dbReference>
<evidence type="ECO:0000313" key="11">
    <source>
        <dbReference type="Proteomes" id="UP001066276"/>
    </source>
</evidence>
<feature type="domain" description="MD-2-related lipid-recognition" evidence="9">
    <location>
        <begin position="24"/>
        <end position="145"/>
    </location>
</feature>
<comment type="caution">
    <text evidence="10">The sequence shown here is derived from an EMBL/GenBank/DDBJ whole genome shotgun (WGS) entry which is preliminary data.</text>
</comment>
<keyword evidence="6" id="KW-1015">Disulfide bond</keyword>
<dbReference type="GO" id="GO:0032367">
    <property type="term" value="P:intracellular cholesterol transport"/>
    <property type="evidence" value="ECO:0007669"/>
    <property type="project" value="InterPro"/>
</dbReference>
<dbReference type="AlphaFoldDB" id="A0AAV7MML3"/>
<keyword evidence="5 8" id="KW-0732">Signal</keyword>
<dbReference type="SUPFAM" id="SSF81296">
    <property type="entry name" value="E set domains"/>
    <property type="match status" value="1"/>
</dbReference>
<dbReference type="CDD" id="cd00916">
    <property type="entry name" value="Npc2_like"/>
    <property type="match status" value="1"/>
</dbReference>